<keyword evidence="1" id="KW-1133">Transmembrane helix</keyword>
<evidence type="ECO:0000313" key="3">
    <source>
        <dbReference type="Proteomes" id="UP001595882"/>
    </source>
</evidence>
<dbReference type="RefSeq" id="WP_390250683.1">
    <property type="nucleotide sequence ID" value="NZ_JBHSDT010000004.1"/>
</dbReference>
<proteinExistence type="predicted"/>
<dbReference type="Proteomes" id="UP001595882">
    <property type="component" value="Unassembled WGS sequence"/>
</dbReference>
<protein>
    <submittedName>
        <fullName evidence="2">YitT family protein</fullName>
    </submittedName>
</protein>
<dbReference type="EMBL" id="JBHSDT010000004">
    <property type="protein sequence ID" value="MFC4402777.1"/>
    <property type="molecule type" value="Genomic_DNA"/>
</dbReference>
<reference evidence="3" key="1">
    <citation type="journal article" date="2019" name="Int. J. Syst. Evol. Microbiol.">
        <title>The Global Catalogue of Microorganisms (GCM) 10K type strain sequencing project: providing services to taxonomists for standard genome sequencing and annotation.</title>
        <authorList>
            <consortium name="The Broad Institute Genomics Platform"/>
            <consortium name="The Broad Institute Genome Sequencing Center for Infectious Disease"/>
            <person name="Wu L."/>
            <person name="Ma J."/>
        </authorList>
    </citation>
    <scope>NUCLEOTIDE SEQUENCE [LARGE SCALE GENOMIC DNA]</scope>
    <source>
        <strain evidence="3">CCUG 37865</strain>
    </source>
</reference>
<feature type="transmembrane region" description="Helical" evidence="1">
    <location>
        <begin position="106"/>
        <end position="128"/>
    </location>
</feature>
<name>A0ABV8WSB3_9BACI</name>
<comment type="caution">
    <text evidence="2">The sequence shown here is derived from an EMBL/GenBank/DDBJ whole genome shotgun (WGS) entry which is preliminary data.</text>
</comment>
<evidence type="ECO:0000313" key="2">
    <source>
        <dbReference type="EMBL" id="MFC4402777.1"/>
    </source>
</evidence>
<feature type="transmembrane region" description="Helical" evidence="1">
    <location>
        <begin position="51"/>
        <end position="70"/>
    </location>
</feature>
<gene>
    <name evidence="2" type="ORF">ACFOY7_06795</name>
</gene>
<keyword evidence="1" id="KW-0472">Membrane</keyword>
<dbReference type="InterPro" id="IPR038750">
    <property type="entry name" value="YczE/YyaS-like"/>
</dbReference>
<keyword evidence="1" id="KW-0812">Transmembrane</keyword>
<evidence type="ECO:0000256" key="1">
    <source>
        <dbReference type="SAM" id="Phobius"/>
    </source>
</evidence>
<dbReference type="PANTHER" id="PTHR40078">
    <property type="entry name" value="INTEGRAL MEMBRANE PROTEIN-RELATED"/>
    <property type="match status" value="1"/>
</dbReference>
<accession>A0ABV8WSB3</accession>
<feature type="transmembrane region" description="Helical" evidence="1">
    <location>
        <begin position="79"/>
        <end position="100"/>
    </location>
</feature>
<dbReference type="PANTHER" id="PTHR40078:SF1">
    <property type="entry name" value="INTEGRAL MEMBRANE PROTEIN"/>
    <property type="match status" value="1"/>
</dbReference>
<sequence>MKTITWRRLNMMIIGNLFIGIAVALLRISALGTDPFSTINLGLSDFLDISFGMYQLGFNILLFLVIFILYRSSIGIGTLVNMVGIGFISDLFVFGYFFYFDDSTVMLVRIAMMISAVFFASLGVALYITPNLGMAPYDALAFAIEKVSRQKIRFPAARIMTDVACVVIGFSFGAIVGVATVIFAFFTGPFVQYFRKKIAEPMLAQENSNKVKPAFGHK</sequence>
<keyword evidence="3" id="KW-1185">Reference proteome</keyword>
<dbReference type="Pfam" id="PF19700">
    <property type="entry name" value="DUF6198"/>
    <property type="match status" value="1"/>
</dbReference>
<feature type="transmembrane region" description="Helical" evidence="1">
    <location>
        <begin position="12"/>
        <end position="31"/>
    </location>
</feature>
<organism evidence="2 3">
    <name type="scientific">Gracilibacillus xinjiangensis</name>
    <dbReference type="NCBI Taxonomy" id="1193282"/>
    <lineage>
        <taxon>Bacteria</taxon>
        <taxon>Bacillati</taxon>
        <taxon>Bacillota</taxon>
        <taxon>Bacilli</taxon>
        <taxon>Bacillales</taxon>
        <taxon>Bacillaceae</taxon>
        <taxon>Gracilibacillus</taxon>
    </lineage>
</organism>
<feature type="transmembrane region" description="Helical" evidence="1">
    <location>
        <begin position="159"/>
        <end position="186"/>
    </location>
</feature>